<dbReference type="Proteomes" id="UP000051859">
    <property type="component" value="Unassembled WGS sequence"/>
</dbReference>
<dbReference type="STRING" id="331679.IV81_GL001683"/>
<evidence type="ECO:0000313" key="2">
    <source>
        <dbReference type="EMBL" id="KRN94040.1"/>
    </source>
</evidence>
<dbReference type="RefSeq" id="WP_057802693.1">
    <property type="nucleotide sequence ID" value="NZ_JQBX01000008.1"/>
</dbReference>
<name>A0A0R2KWV9_9LACO</name>
<sequence>MGAWIIFLLIIIVLFLLVGLYVKKKRIAKAATIVRNSSETIVDDAMKFVAETSKNFGVSFSGTKGNSVADVWGQLVVGFNYKAEVTQELSDTKNISGVREKIDLALKDYSKEHHLEDREGPLLRVSDIWINDRTLDIDVVYLINQQTKDYLKDLSKL</sequence>
<evidence type="ECO:0000313" key="3">
    <source>
        <dbReference type="Proteomes" id="UP000051859"/>
    </source>
</evidence>
<feature type="transmembrane region" description="Helical" evidence="1">
    <location>
        <begin position="6"/>
        <end position="22"/>
    </location>
</feature>
<keyword evidence="3" id="KW-1185">Reference proteome</keyword>
<dbReference type="PATRIC" id="fig|331679.3.peg.1720"/>
<evidence type="ECO:0000256" key="1">
    <source>
        <dbReference type="SAM" id="Phobius"/>
    </source>
</evidence>
<dbReference type="EMBL" id="JQBX01000008">
    <property type="protein sequence ID" value="KRN94040.1"/>
    <property type="molecule type" value="Genomic_DNA"/>
</dbReference>
<keyword evidence="1" id="KW-0472">Membrane</keyword>
<keyword evidence="1" id="KW-0812">Transmembrane</keyword>
<proteinExistence type="predicted"/>
<protein>
    <submittedName>
        <fullName evidence="2">Uncharacterized protein</fullName>
    </submittedName>
</protein>
<accession>A0A0R2KWV9</accession>
<dbReference type="AlphaFoldDB" id="A0A0R2KWV9"/>
<keyword evidence="1" id="KW-1133">Transmembrane helix</keyword>
<organism evidence="2 3">
    <name type="scientific">Pediococcus stilesii</name>
    <dbReference type="NCBI Taxonomy" id="331679"/>
    <lineage>
        <taxon>Bacteria</taxon>
        <taxon>Bacillati</taxon>
        <taxon>Bacillota</taxon>
        <taxon>Bacilli</taxon>
        <taxon>Lactobacillales</taxon>
        <taxon>Lactobacillaceae</taxon>
        <taxon>Pediococcus</taxon>
    </lineage>
</organism>
<gene>
    <name evidence="2" type="ORF">IV81_GL001683</name>
</gene>
<comment type="caution">
    <text evidence="2">The sequence shown here is derived from an EMBL/GenBank/DDBJ whole genome shotgun (WGS) entry which is preliminary data.</text>
</comment>
<reference evidence="2 3" key="1">
    <citation type="journal article" date="2015" name="Genome Announc.">
        <title>Expanding the biotechnology potential of lactobacilli through comparative genomics of 213 strains and associated genera.</title>
        <authorList>
            <person name="Sun Z."/>
            <person name="Harris H.M."/>
            <person name="McCann A."/>
            <person name="Guo C."/>
            <person name="Argimon S."/>
            <person name="Zhang W."/>
            <person name="Yang X."/>
            <person name="Jeffery I.B."/>
            <person name="Cooney J.C."/>
            <person name="Kagawa T.F."/>
            <person name="Liu W."/>
            <person name="Song Y."/>
            <person name="Salvetti E."/>
            <person name="Wrobel A."/>
            <person name="Rasinkangas P."/>
            <person name="Parkhill J."/>
            <person name="Rea M.C."/>
            <person name="O'Sullivan O."/>
            <person name="Ritari J."/>
            <person name="Douillard F.P."/>
            <person name="Paul Ross R."/>
            <person name="Yang R."/>
            <person name="Briner A.E."/>
            <person name="Felis G.E."/>
            <person name="de Vos W.M."/>
            <person name="Barrangou R."/>
            <person name="Klaenhammer T.R."/>
            <person name="Caufield P.W."/>
            <person name="Cui Y."/>
            <person name="Zhang H."/>
            <person name="O'Toole P.W."/>
        </authorList>
    </citation>
    <scope>NUCLEOTIDE SEQUENCE [LARGE SCALE GENOMIC DNA]</scope>
    <source>
        <strain evidence="2 3">DSM 18001</strain>
    </source>
</reference>